<dbReference type="GO" id="GO:0042721">
    <property type="term" value="C:TIM22 mitochondrial import inner membrane insertion complex"/>
    <property type="evidence" value="ECO:0007669"/>
    <property type="project" value="InterPro"/>
</dbReference>
<protein>
    <submittedName>
        <fullName evidence="1">Translocase of inner mitochondrial membrane 29</fullName>
    </submittedName>
</protein>
<dbReference type="PANTHER" id="PTHR21435:SF1">
    <property type="entry name" value="MITOCHONDRIAL IMPORT INNER MEMBRANE TRANSLOCASE SUBUNIT TIM29"/>
    <property type="match status" value="1"/>
</dbReference>
<dbReference type="GO" id="GO:0045039">
    <property type="term" value="P:protein insertion into mitochondrial inner membrane"/>
    <property type="evidence" value="ECO:0007669"/>
    <property type="project" value="TreeGrafter"/>
</dbReference>
<sequence length="248" mass="28176">MVSPGPVRLRLPAGRKPLPVPAMAGSGTRWGRIGTGRLGLWWKSLLHDYAEACKDVALGVKQRPGKAGMYLSLLAGATICSFKVPCDTSFESSLLEASGSLLLLSPWVRNGGSEGHVQRLLKLRNQGQLRYQSLVFFALMYQAPFDVETDLYQAHCKYLKPRWMEFPGRVLDVGFLGRWWVLRSKMRDSDINEEEFKYLPEHLRAISSQNLHSEANEKLFDEKYKPVILTKLQIEQAEKEEQRSPQRA</sequence>
<evidence type="ECO:0000313" key="1">
    <source>
        <dbReference type="Ensembl" id="ENSPCEP00000011656.1"/>
    </source>
</evidence>
<dbReference type="Ensembl" id="ENSPCET00000012051.1">
    <property type="protein sequence ID" value="ENSPCEP00000011656.1"/>
    <property type="gene ID" value="ENSPCEG00000009245.1"/>
</dbReference>
<dbReference type="AlphaFoldDB" id="A0A8C8RWT1"/>
<proteinExistence type="predicted"/>
<dbReference type="PANTHER" id="PTHR21435">
    <property type="entry name" value="MITOCHONDRIAL IMPORT INNER MEMBRANE TRANSLOCASE SUBUNIT TIM29"/>
    <property type="match status" value="1"/>
</dbReference>
<keyword evidence="2" id="KW-1185">Reference proteome</keyword>
<name>A0A8C8RWT1_9SAUR</name>
<reference evidence="1" key="2">
    <citation type="submission" date="2025-09" db="UniProtKB">
        <authorList>
            <consortium name="Ensembl"/>
        </authorList>
    </citation>
    <scope>IDENTIFICATION</scope>
</reference>
<dbReference type="Pfam" id="PF10171">
    <property type="entry name" value="Tim29"/>
    <property type="match status" value="1"/>
</dbReference>
<organism evidence="1 2">
    <name type="scientific">Pelusios castaneus</name>
    <name type="common">West African mud turtle</name>
    <dbReference type="NCBI Taxonomy" id="367368"/>
    <lineage>
        <taxon>Eukaryota</taxon>
        <taxon>Metazoa</taxon>
        <taxon>Chordata</taxon>
        <taxon>Craniata</taxon>
        <taxon>Vertebrata</taxon>
        <taxon>Euteleostomi</taxon>
        <taxon>Archelosauria</taxon>
        <taxon>Testudinata</taxon>
        <taxon>Testudines</taxon>
        <taxon>Pleurodira</taxon>
        <taxon>Pelomedusidae</taxon>
        <taxon>Pelusios</taxon>
    </lineage>
</organism>
<dbReference type="Proteomes" id="UP000694393">
    <property type="component" value="Unplaced"/>
</dbReference>
<reference evidence="1" key="1">
    <citation type="submission" date="2025-08" db="UniProtKB">
        <authorList>
            <consortium name="Ensembl"/>
        </authorList>
    </citation>
    <scope>IDENTIFICATION</scope>
</reference>
<accession>A0A8C8RWT1</accession>
<evidence type="ECO:0000313" key="2">
    <source>
        <dbReference type="Proteomes" id="UP000694393"/>
    </source>
</evidence>
<dbReference type="InterPro" id="IPR019322">
    <property type="entry name" value="TIMM29"/>
</dbReference>